<dbReference type="InterPro" id="IPR044840">
    <property type="entry name" value="Nup188"/>
</dbReference>
<sequence>MAEIEIRSTQHFWSVLVSLEPVKEEVFSMLLGQHDALFRRGFDFYKQRAANVDSDLESLRSISVSSTVIDFVDEASRLLNLDFMQTYEMFSSFLVYDYTGERRDMDDLLMESECRRSFLCDLTCFYNRQLSYLAKCLVEVVRCIVSDQSPYHSVLERYAVRYVGEESFIDGMIREYERVVQFSPPDDLLNGIYVEHHLILQCELVNLIIWVYHIFSVNSDQVLLTAQMLRGAWKLSNRFDKEANIRERICAVNALENFLMVKLCDIELLSLNFNAGDQDDEQSCSLFEHWFEKEFSSKFQAVVNSLCPCSKHSCVHMLWALNRELCRLIGDREQWRCGDVPRSRADYQHFSVIAHKHDSLHSCVIMLDSMESCMELETLDLCRATLYLVLNQCLDLFIPTSLGAVDTLEQLVERLLRCDSVVEQIWATNFSTGISEFVRDTLYLFPYRFWPTIAFLISISTASAHNASKAFNLFRRLPSCSEAIATVNLDHVAAIQADGEQTLYELKQIHYLNGESGIRVPPGTMGTVGNSDYIQWKLFYNGWQFLLADLNWQLNRTPSELLLRRVAVFRLVRQLVKLGPDVILQLGHFFDWALGWTADCCKMQPTRGDVLLLSEIIGCFADASATFPTQVLQRLVDHNILCPSFATADADDIRSACDRILGEGVVNKEYCEFTLGYVQLCCNVIDSESSTHQRTVYHLICTIVQVIFPLYGHWSALQSAKSREIVCLCLSVLEKCLAPASGDALWQRFRFDCLHWLLEVSRVREALLDLVSIGEPAFSRLCQRLATKTAVSSAVRVLCSALRVCTAVADSELSTDQRQVGTRFWRALFFCSSRGPATLLTVGQLLFTRFGGTIPVLAITLLREAAWKFPLALVSTFGAFAGAFGDAFVLRLLCATELAQMRLQCWRFLATALETQYAVVEELVGVESDQQQALAGALVEALGAPAATEMSRAAMGVVKALWRQDCTAMMNCLKSVDHFWEAFCKPLTVAEQQFAPVVVADAFVVLCCEIGATVEPAKPLPAAVRRIVQTLLESDRIELTTKALNRLCLSEADFYAKLESLAAFRDFIQVTLNLTHLSNLWTLASCAHVLQAGTELVLRLMEKPQRTGVQELKLVKIMAECLLLILRRRTSSGQFSVTILSKCLLQLFTVIGELDSSTVMSIGGSLAPVAIALLDHFELVVAEVGLSSEQELMVNVTVNFLKAFQSLWSVAKPKTDHVLLLFSCILLRLLDRLPAYVNRCGSDFLTSYVEYVERIRPAASIQLIQATLNFFSKLLHISSEETLAMLSTSGFERLVYLEPAVERDVELGAGPFDREIQFKCALQFYTSAISSCPRSKHCNSVTASAVEFFRARLKVFESICSSSQLEVFESKCRTLRLVLQYFLAMAMQRKRWPVRIRTVCSDSLRRGTCSVTITLLYYLCRNDALTRLVSSGHSASSQSETSQARRVLTELLFYALQILLQFSPPVDQLARLGLRSNIDSHAFEPLLAIDFGSTVAPQLGDHCRLSFGLLLSGAEQFASALRSKSRQPAGEVDLSPLLLETMEALLALVTSQACLYCSLPTISKYQADQVRDEVYHELNHVVQLCGIDQSSTSPFLHYLQTVVAVLNKTPILLSGISIPRGVFIVRSIIVACQSSESSLSVVELISKDISIRNGKKQHVALDTGCRIQYNIRLMILYTGFTNHWRTALDANCNGCTTNPEADSARLEEFVCMNNVQSVEICIMVDIYTVVTINRTAEGTKSKLAKLFS</sequence>
<accession>A0A0V1HZK1</accession>
<evidence type="ECO:0000313" key="2">
    <source>
        <dbReference type="Proteomes" id="UP000055024"/>
    </source>
</evidence>
<gene>
    <name evidence="1" type="primary">NUP188</name>
    <name evidence="1" type="ORF">T11_3360</name>
</gene>
<proteinExistence type="predicted"/>
<reference evidence="1 2" key="1">
    <citation type="submission" date="2015-01" db="EMBL/GenBank/DDBJ databases">
        <title>Evolution of Trichinella species and genotypes.</title>
        <authorList>
            <person name="Korhonen P.K."/>
            <person name="Edoardo P."/>
            <person name="Giuseppe L.R."/>
            <person name="Gasser R.B."/>
        </authorList>
    </citation>
    <scope>NUCLEOTIDE SEQUENCE [LARGE SCALE GENOMIC DNA]</scope>
    <source>
        <strain evidence="1">ISS1029</strain>
    </source>
</reference>
<dbReference type="GO" id="GO:0006606">
    <property type="term" value="P:protein import into nucleus"/>
    <property type="evidence" value="ECO:0007669"/>
    <property type="project" value="TreeGrafter"/>
</dbReference>
<dbReference type="GO" id="GO:0044611">
    <property type="term" value="C:nuclear pore inner ring"/>
    <property type="evidence" value="ECO:0007669"/>
    <property type="project" value="TreeGrafter"/>
</dbReference>
<dbReference type="OrthoDB" id="102511at2759"/>
<evidence type="ECO:0000313" key="1">
    <source>
        <dbReference type="EMBL" id="KRZ16107.1"/>
    </source>
</evidence>
<keyword evidence="2" id="KW-1185">Reference proteome</keyword>
<dbReference type="Proteomes" id="UP000055024">
    <property type="component" value="Unassembled WGS sequence"/>
</dbReference>
<organism evidence="1 2">
    <name type="scientific">Trichinella zimbabwensis</name>
    <dbReference type="NCBI Taxonomy" id="268475"/>
    <lineage>
        <taxon>Eukaryota</taxon>
        <taxon>Metazoa</taxon>
        <taxon>Ecdysozoa</taxon>
        <taxon>Nematoda</taxon>
        <taxon>Enoplea</taxon>
        <taxon>Dorylaimia</taxon>
        <taxon>Trichinellida</taxon>
        <taxon>Trichinellidae</taxon>
        <taxon>Trichinella</taxon>
    </lineage>
</organism>
<dbReference type="STRING" id="268475.A0A0V1HZK1"/>
<dbReference type="GO" id="GO:0017056">
    <property type="term" value="F:structural constituent of nuclear pore"/>
    <property type="evidence" value="ECO:0007669"/>
    <property type="project" value="InterPro"/>
</dbReference>
<protein>
    <submittedName>
        <fullName evidence="1">Nucleoporin-like protein</fullName>
    </submittedName>
</protein>
<dbReference type="GO" id="GO:0006405">
    <property type="term" value="P:RNA export from nucleus"/>
    <property type="evidence" value="ECO:0007669"/>
    <property type="project" value="TreeGrafter"/>
</dbReference>
<dbReference type="PANTHER" id="PTHR31431:SF1">
    <property type="entry name" value="NUCLEOPORIN NUP188"/>
    <property type="match status" value="1"/>
</dbReference>
<dbReference type="EMBL" id="JYDP01000013">
    <property type="protein sequence ID" value="KRZ16107.1"/>
    <property type="molecule type" value="Genomic_DNA"/>
</dbReference>
<dbReference type="PANTHER" id="PTHR31431">
    <property type="entry name" value="NUCLEOPORIN NUP188 HOMOLOG"/>
    <property type="match status" value="1"/>
</dbReference>
<comment type="caution">
    <text evidence="1">The sequence shown here is derived from an EMBL/GenBank/DDBJ whole genome shotgun (WGS) entry which is preliminary data.</text>
</comment>
<name>A0A0V1HZK1_9BILA</name>